<evidence type="ECO:0000313" key="4">
    <source>
        <dbReference type="WBParaSite" id="PSAMB.scaffold2783size21322.g19101.t1"/>
    </source>
</evidence>
<sequence length="861" mass="95613">MMNSETPDEYVKLIVSSLDYAQAGLTRVVLQKALTATKEDSRRYSTEFLRVLAALKSPGFHDWGMEMLLGQLADKSPKVVRSSINILNEWLSTYSEALANLRLCGLTTLGDAGFLLQTHLFASEKFVESRLKSDSVASFVSLVFEKWQKEYMVKYIEIVDTSMREALIKMKRSIDGSFARLSNANEAVPYLHAPPHLYGMLAQHRAGCRLLLEKNCAEPLVETLKHGSLKSEQEKMAMKAAVVAMGHIGSSGIGVSSVLPTLSVAQLVKLAESCPVLSVRGVAYWALNLIGRSREGARRLVSLGWESSAFPDVVMEQRGNSPDFARGLAAFPHTEDGDDVLGVHRITIDCCDQLSISDEEDDITVNRRSLSTSTANKPRSRSVGANEHRKQSGVLQVRTRLQSDTIHRKPLLSARRFGDTSHFRPFERSNSFGIVMGQQEKDAKGGGTNTLGANISEQWSLALDTRPDRTSTDHSIVTSGFGSLPEEPRLQYFGGSPAHMSLGDPPGQRPYTPLTSSTPQSLAPLGLISGRAYRLRLATGDGRPLSDSRAKRHHRHEKQRLGEDVEIHSSSALRRNLCLQEATELKRMTTLPDREQSRSYRFLSDREAAGIGKWQRLVDATKIGANDDLRWSAKRKEGGSGEVLSSLEQTMNDYAEAWSAEFEEGSDDERPFEGSLSSGPLIVLPVNAQLLSSGIFVPSNDRINDKLEADYWSQDSRATSATSVRFRNLKETPKETIHHQRQCYHCAPRGSVMKYGMVPFKDFYMDVSTTVSTPPRSRADTQTSQGSVASNETGDIKGEEEPVDVSTLRRDILSLVSVLDVRRTFAEKGLLKLLQDHPFIFTSHCLYCDVFDLMSKYHFKL</sequence>
<evidence type="ECO:0000256" key="1">
    <source>
        <dbReference type="SAM" id="MobiDB-lite"/>
    </source>
</evidence>
<dbReference type="Pfam" id="PF14663">
    <property type="entry name" value="RasGEF_N_2"/>
    <property type="match status" value="1"/>
</dbReference>
<dbReference type="GO" id="GO:0031932">
    <property type="term" value="C:TORC2 complex"/>
    <property type="evidence" value="ECO:0007669"/>
    <property type="project" value="InterPro"/>
</dbReference>
<dbReference type="GO" id="GO:0043539">
    <property type="term" value="F:protein serine/threonine kinase activator activity"/>
    <property type="evidence" value="ECO:0007669"/>
    <property type="project" value="TreeGrafter"/>
</dbReference>
<dbReference type="AlphaFoldDB" id="A0A914W0J1"/>
<reference evidence="4" key="1">
    <citation type="submission" date="2022-11" db="UniProtKB">
        <authorList>
            <consortium name="WormBaseParasite"/>
        </authorList>
    </citation>
    <scope>IDENTIFICATION</scope>
</reference>
<dbReference type="InterPro" id="IPR029451">
    <property type="entry name" value="RICTOR_M"/>
</dbReference>
<keyword evidence="3" id="KW-1185">Reference proteome</keyword>
<dbReference type="SMART" id="SM01310">
    <property type="entry name" value="RICTOR_V"/>
    <property type="match status" value="1"/>
</dbReference>
<feature type="domain" description="Rapamycin-insensitive companion of mTOR" evidence="2">
    <location>
        <begin position="235"/>
        <end position="307"/>
    </location>
</feature>
<feature type="region of interest" description="Disordered" evidence="1">
    <location>
        <begin position="771"/>
        <end position="801"/>
    </location>
</feature>
<dbReference type="Proteomes" id="UP000887566">
    <property type="component" value="Unplaced"/>
</dbReference>
<evidence type="ECO:0000313" key="3">
    <source>
        <dbReference type="Proteomes" id="UP000887566"/>
    </source>
</evidence>
<dbReference type="Pfam" id="PF14668">
    <property type="entry name" value="RICTOR_V"/>
    <property type="match status" value="1"/>
</dbReference>
<dbReference type="GO" id="GO:0051897">
    <property type="term" value="P:positive regulation of phosphatidylinositol 3-kinase/protein kinase B signal transduction"/>
    <property type="evidence" value="ECO:0007669"/>
    <property type="project" value="TreeGrafter"/>
</dbReference>
<proteinExistence type="predicted"/>
<feature type="compositionally biased region" description="Polar residues" evidence="1">
    <location>
        <begin position="771"/>
        <end position="793"/>
    </location>
</feature>
<dbReference type="Pfam" id="PF14666">
    <property type="entry name" value="RICTOR_M"/>
    <property type="match status" value="1"/>
</dbReference>
<dbReference type="InterPro" id="IPR029453">
    <property type="entry name" value="Rictor_IV"/>
</dbReference>
<dbReference type="SMART" id="SM01303">
    <property type="entry name" value="RasGEF_N_2"/>
    <property type="match status" value="1"/>
</dbReference>
<feature type="region of interest" description="Disordered" evidence="1">
    <location>
        <begin position="365"/>
        <end position="395"/>
    </location>
</feature>
<dbReference type="PANTHER" id="PTHR13298">
    <property type="entry name" value="CYTOSOLIC REGULATOR PIANISSIMO"/>
    <property type="match status" value="1"/>
</dbReference>
<organism evidence="3 4">
    <name type="scientific">Plectus sambesii</name>
    <dbReference type="NCBI Taxonomy" id="2011161"/>
    <lineage>
        <taxon>Eukaryota</taxon>
        <taxon>Metazoa</taxon>
        <taxon>Ecdysozoa</taxon>
        <taxon>Nematoda</taxon>
        <taxon>Chromadorea</taxon>
        <taxon>Plectida</taxon>
        <taxon>Plectina</taxon>
        <taxon>Plectoidea</taxon>
        <taxon>Plectidae</taxon>
        <taxon>Plectus</taxon>
    </lineage>
</organism>
<feature type="region of interest" description="Disordered" evidence="1">
    <location>
        <begin position="540"/>
        <end position="561"/>
    </location>
</feature>
<dbReference type="InterPro" id="IPR016024">
    <property type="entry name" value="ARM-type_fold"/>
</dbReference>
<dbReference type="PANTHER" id="PTHR13298:SF11">
    <property type="entry name" value="RAPAMYCIN-INSENSITIVE COMPANION OF MTOR"/>
    <property type="match status" value="1"/>
</dbReference>
<dbReference type="InterPro" id="IPR029452">
    <property type="entry name" value="RICTOR_V"/>
</dbReference>
<dbReference type="GO" id="GO:0038203">
    <property type="term" value="P:TORC2 signaling"/>
    <property type="evidence" value="ECO:0007669"/>
    <property type="project" value="TreeGrafter"/>
</dbReference>
<protein>
    <submittedName>
        <fullName evidence="4">Rapamycin-insensitive companion of mTOR domain-containing protein</fullName>
    </submittedName>
</protein>
<accession>A0A914W0J1</accession>
<dbReference type="WBParaSite" id="PSAMB.scaffold2783size21322.g19101.t1">
    <property type="protein sequence ID" value="PSAMB.scaffold2783size21322.g19101.t1"/>
    <property type="gene ID" value="PSAMB.scaffold2783size21322.g19101"/>
</dbReference>
<dbReference type="SUPFAM" id="SSF48371">
    <property type="entry name" value="ARM repeat"/>
    <property type="match status" value="1"/>
</dbReference>
<evidence type="ECO:0000259" key="2">
    <source>
        <dbReference type="SMART" id="SM01310"/>
    </source>
</evidence>
<dbReference type="InterPro" id="IPR028268">
    <property type="entry name" value="Pianissimo_fam"/>
</dbReference>
<name>A0A914W0J1_9BILA</name>
<feature type="compositionally biased region" description="Polar residues" evidence="1">
    <location>
        <begin position="366"/>
        <end position="377"/>
    </location>
</feature>